<dbReference type="SMART" id="SM00184">
    <property type="entry name" value="RING"/>
    <property type="match status" value="1"/>
</dbReference>
<keyword evidence="5" id="KW-0732">Signal</keyword>
<evidence type="ECO:0000313" key="8">
    <source>
        <dbReference type="Proteomes" id="UP001604336"/>
    </source>
</evidence>
<dbReference type="InterPro" id="IPR013083">
    <property type="entry name" value="Znf_RING/FYVE/PHD"/>
</dbReference>
<name>A0ABD1VZC4_9LAMI</name>
<reference evidence="8" key="1">
    <citation type="submission" date="2024-07" db="EMBL/GenBank/DDBJ databases">
        <title>Two chromosome-level genome assemblies of Korean endemic species Abeliophyllum distichum and Forsythia ovata (Oleaceae).</title>
        <authorList>
            <person name="Jang H."/>
        </authorList>
    </citation>
    <scope>NUCLEOTIDE SEQUENCE [LARGE SCALE GENOMIC DNA]</scope>
</reference>
<gene>
    <name evidence="7" type="ORF">Adt_03712</name>
</gene>
<dbReference type="Gene3D" id="3.30.40.10">
    <property type="entry name" value="Zinc/RING finger domain, C3HC4 (zinc finger)"/>
    <property type="match status" value="1"/>
</dbReference>
<evidence type="ECO:0000313" key="7">
    <source>
        <dbReference type="EMBL" id="KAL2542734.1"/>
    </source>
</evidence>
<dbReference type="SMART" id="SM00744">
    <property type="entry name" value="RINGv"/>
    <property type="match status" value="1"/>
</dbReference>
<dbReference type="Pfam" id="PF13639">
    <property type="entry name" value="zf-RING_2"/>
    <property type="match status" value="1"/>
</dbReference>
<accession>A0ABD1VZC4</accession>
<dbReference type="InterPro" id="IPR044249">
    <property type="entry name" value="XERICO-like"/>
</dbReference>
<sequence>MQQPRLAVLKYIVLIASHLKWAWDCLLLQSFFQPSGVLELLEYVDDLNVECAVCLCRIDEGDEVTELRCKHLYHRVCLERWLGYGHRTCPLCRNNLKPPQLAENLHLQAEVILINFCATRSRDDRYTWWLR</sequence>
<dbReference type="SUPFAM" id="SSF57850">
    <property type="entry name" value="RING/U-box"/>
    <property type="match status" value="1"/>
</dbReference>
<proteinExistence type="predicted"/>
<dbReference type="PANTHER" id="PTHR47258">
    <property type="match status" value="1"/>
</dbReference>
<evidence type="ECO:0000256" key="3">
    <source>
        <dbReference type="ARBA" id="ARBA00022833"/>
    </source>
</evidence>
<dbReference type="Proteomes" id="UP001604336">
    <property type="component" value="Unassembled WGS sequence"/>
</dbReference>
<keyword evidence="2 4" id="KW-0863">Zinc-finger</keyword>
<evidence type="ECO:0000256" key="2">
    <source>
        <dbReference type="ARBA" id="ARBA00022771"/>
    </source>
</evidence>
<organism evidence="7 8">
    <name type="scientific">Abeliophyllum distichum</name>
    <dbReference type="NCBI Taxonomy" id="126358"/>
    <lineage>
        <taxon>Eukaryota</taxon>
        <taxon>Viridiplantae</taxon>
        <taxon>Streptophyta</taxon>
        <taxon>Embryophyta</taxon>
        <taxon>Tracheophyta</taxon>
        <taxon>Spermatophyta</taxon>
        <taxon>Magnoliopsida</taxon>
        <taxon>eudicotyledons</taxon>
        <taxon>Gunneridae</taxon>
        <taxon>Pentapetalae</taxon>
        <taxon>asterids</taxon>
        <taxon>lamiids</taxon>
        <taxon>Lamiales</taxon>
        <taxon>Oleaceae</taxon>
        <taxon>Forsythieae</taxon>
        <taxon>Abeliophyllum</taxon>
    </lineage>
</organism>
<keyword evidence="8" id="KW-1185">Reference proteome</keyword>
<comment type="caution">
    <text evidence="7">The sequence shown here is derived from an EMBL/GenBank/DDBJ whole genome shotgun (WGS) entry which is preliminary data.</text>
</comment>
<dbReference type="InterPro" id="IPR001841">
    <property type="entry name" value="Znf_RING"/>
</dbReference>
<feature type="domain" description="RING-type" evidence="6">
    <location>
        <begin position="51"/>
        <end position="93"/>
    </location>
</feature>
<keyword evidence="3" id="KW-0862">Zinc</keyword>
<dbReference type="GO" id="GO:0008270">
    <property type="term" value="F:zinc ion binding"/>
    <property type="evidence" value="ECO:0007669"/>
    <property type="project" value="UniProtKB-KW"/>
</dbReference>
<evidence type="ECO:0000256" key="5">
    <source>
        <dbReference type="SAM" id="SignalP"/>
    </source>
</evidence>
<keyword evidence="1" id="KW-0479">Metal-binding</keyword>
<dbReference type="InterPro" id="IPR011016">
    <property type="entry name" value="Znf_RING-CH"/>
</dbReference>
<dbReference type="PROSITE" id="PS50089">
    <property type="entry name" value="ZF_RING_2"/>
    <property type="match status" value="1"/>
</dbReference>
<dbReference type="EMBL" id="JBFOLK010000001">
    <property type="protein sequence ID" value="KAL2542734.1"/>
    <property type="molecule type" value="Genomic_DNA"/>
</dbReference>
<dbReference type="PANTHER" id="PTHR47258:SF1">
    <property type="entry name" value="E3 UBIQUITIN-PROTEIN LIGASE XERICO-RELATED"/>
    <property type="match status" value="1"/>
</dbReference>
<evidence type="ECO:0000259" key="6">
    <source>
        <dbReference type="PROSITE" id="PS50089"/>
    </source>
</evidence>
<feature type="signal peptide" evidence="5">
    <location>
        <begin position="1"/>
        <end position="22"/>
    </location>
</feature>
<evidence type="ECO:0000256" key="4">
    <source>
        <dbReference type="PROSITE-ProRule" id="PRU00175"/>
    </source>
</evidence>
<evidence type="ECO:0000256" key="1">
    <source>
        <dbReference type="ARBA" id="ARBA00022723"/>
    </source>
</evidence>
<dbReference type="AlphaFoldDB" id="A0ABD1VZC4"/>
<protein>
    <submittedName>
        <fullName evidence="7">E3 ubiquitin-protein ligase RHA2B</fullName>
    </submittedName>
</protein>
<feature type="chain" id="PRO_5044833482" evidence="5">
    <location>
        <begin position="23"/>
        <end position="131"/>
    </location>
</feature>